<gene>
    <name evidence="2" type="ORF">TSOC_010396</name>
</gene>
<organism evidence="2 3">
    <name type="scientific">Tetrabaena socialis</name>
    <dbReference type="NCBI Taxonomy" id="47790"/>
    <lineage>
        <taxon>Eukaryota</taxon>
        <taxon>Viridiplantae</taxon>
        <taxon>Chlorophyta</taxon>
        <taxon>core chlorophytes</taxon>
        <taxon>Chlorophyceae</taxon>
        <taxon>CS clade</taxon>
        <taxon>Chlamydomonadales</taxon>
        <taxon>Tetrabaenaceae</taxon>
        <taxon>Tetrabaena</taxon>
    </lineage>
</organism>
<feature type="region of interest" description="Disordered" evidence="1">
    <location>
        <begin position="1"/>
        <end position="71"/>
    </location>
</feature>
<name>A0A2J7ZTE0_9CHLO</name>
<sequence length="328" mass="33196">MEPCTPPAGRSPEPPAAAAALRATAASPGTALGLLPANGASTRRGVPDAAPPAAAVPPARPSPPLPRLPPLSLLLRLLPPDSGPASAPLPPALSTLDLLLLDSSAPASSLPPSSATRPSSSGSSSSAGSGCPSLSGGKMWCTSWLMADREDSEPLAAAPEGRAERVRDGGAGTAGPRGGADEGGAVKGRGMDAEARETAGAGAAGPSGSESGGLAAWEKEEVAEVTEGSGEGPVPGRTPCRRHAPTHTHAHLYSEGSSPCGEMMTGPSGMRCCPCTSVLMKSRVMLAWLMERELRPMAGSRWPSTSERVMVPSMSEMTMRVRQGSRYT</sequence>
<keyword evidence="3" id="KW-1185">Reference proteome</keyword>
<dbReference type="Proteomes" id="UP000236333">
    <property type="component" value="Unassembled WGS sequence"/>
</dbReference>
<dbReference type="EMBL" id="PGGS01000491">
    <property type="protein sequence ID" value="PNH03536.1"/>
    <property type="molecule type" value="Genomic_DNA"/>
</dbReference>
<protein>
    <submittedName>
        <fullName evidence="2">Uncharacterized protein</fullName>
    </submittedName>
</protein>
<reference evidence="2 3" key="1">
    <citation type="journal article" date="2017" name="Mol. Biol. Evol.">
        <title>The 4-celled Tetrabaena socialis nuclear genome reveals the essential components for genetic control of cell number at the origin of multicellularity in the volvocine lineage.</title>
        <authorList>
            <person name="Featherston J."/>
            <person name="Arakaki Y."/>
            <person name="Hanschen E.R."/>
            <person name="Ferris P.J."/>
            <person name="Michod R.E."/>
            <person name="Olson B.J.S.C."/>
            <person name="Nozaki H."/>
            <person name="Durand P.M."/>
        </authorList>
    </citation>
    <scope>NUCLEOTIDE SEQUENCE [LARGE SCALE GENOMIC DNA]</scope>
    <source>
        <strain evidence="2 3">NIES-571</strain>
    </source>
</reference>
<feature type="compositionally biased region" description="Low complexity" evidence="1">
    <location>
        <begin position="198"/>
        <end position="216"/>
    </location>
</feature>
<evidence type="ECO:0000313" key="3">
    <source>
        <dbReference type="Proteomes" id="UP000236333"/>
    </source>
</evidence>
<proteinExistence type="predicted"/>
<feature type="compositionally biased region" description="Pro residues" evidence="1">
    <location>
        <begin position="54"/>
        <end position="69"/>
    </location>
</feature>
<accession>A0A2J7ZTE0</accession>
<dbReference type="AlphaFoldDB" id="A0A2J7ZTE0"/>
<feature type="compositionally biased region" description="Gly residues" evidence="1">
    <location>
        <begin position="169"/>
        <end position="187"/>
    </location>
</feature>
<evidence type="ECO:0000256" key="1">
    <source>
        <dbReference type="SAM" id="MobiDB-lite"/>
    </source>
</evidence>
<feature type="region of interest" description="Disordered" evidence="1">
    <location>
        <begin position="104"/>
        <end position="133"/>
    </location>
</feature>
<feature type="compositionally biased region" description="Low complexity" evidence="1">
    <location>
        <begin position="7"/>
        <end position="31"/>
    </location>
</feature>
<evidence type="ECO:0000313" key="2">
    <source>
        <dbReference type="EMBL" id="PNH03536.1"/>
    </source>
</evidence>
<comment type="caution">
    <text evidence="2">The sequence shown here is derived from an EMBL/GenBank/DDBJ whole genome shotgun (WGS) entry which is preliminary data.</text>
</comment>
<feature type="region of interest" description="Disordered" evidence="1">
    <location>
        <begin position="152"/>
        <end position="243"/>
    </location>
</feature>
<feature type="compositionally biased region" description="Low complexity" evidence="1">
    <location>
        <begin position="43"/>
        <end position="53"/>
    </location>
</feature>